<dbReference type="STRING" id="249352.SAMN05444395_11719"/>
<dbReference type="EMBL" id="LVJE01000034">
    <property type="protein sequence ID" value="OAB26220.1"/>
    <property type="molecule type" value="Genomic_DNA"/>
</dbReference>
<reference evidence="2 3" key="1">
    <citation type="submission" date="2016-03" db="EMBL/GenBank/DDBJ databases">
        <title>Draft genome sequence of Flavobacterium fryxellicola DSM 16209.</title>
        <authorList>
            <person name="Shin S.-K."/>
            <person name="Yi H."/>
        </authorList>
    </citation>
    <scope>NUCLEOTIDE SEQUENCE [LARGE SCALE GENOMIC DNA]</scope>
    <source>
        <strain evidence="2 3">DSM 16209</strain>
    </source>
</reference>
<dbReference type="RefSeq" id="WP_066082176.1">
    <property type="nucleotide sequence ID" value="NZ_FRDK01000017.1"/>
</dbReference>
<name>A0A162NZH2_9FLAO</name>
<proteinExistence type="predicted"/>
<evidence type="ECO:0008006" key="4">
    <source>
        <dbReference type="Google" id="ProtNLM"/>
    </source>
</evidence>
<comment type="caution">
    <text evidence="2">The sequence shown here is derived from an EMBL/GenBank/DDBJ whole genome shotgun (WGS) entry which is preliminary data.</text>
</comment>
<gene>
    <name evidence="2" type="ORF">FBFR_13360</name>
</gene>
<dbReference type="Proteomes" id="UP000077164">
    <property type="component" value="Unassembled WGS sequence"/>
</dbReference>
<evidence type="ECO:0000256" key="1">
    <source>
        <dbReference type="SAM" id="Phobius"/>
    </source>
</evidence>
<keyword evidence="1" id="KW-1133">Transmembrane helix</keyword>
<dbReference type="InterPro" id="IPR005625">
    <property type="entry name" value="PepSY-ass_TM"/>
</dbReference>
<dbReference type="AlphaFoldDB" id="A0A162NZH2"/>
<accession>A0A162NZH2</accession>
<evidence type="ECO:0000313" key="3">
    <source>
        <dbReference type="Proteomes" id="UP000077164"/>
    </source>
</evidence>
<feature type="transmembrane region" description="Helical" evidence="1">
    <location>
        <begin position="90"/>
        <end position="111"/>
    </location>
</feature>
<dbReference type="PANTHER" id="PTHR34219">
    <property type="entry name" value="IRON-REGULATED INNER MEMBRANE PROTEIN-RELATED"/>
    <property type="match status" value="1"/>
</dbReference>
<dbReference type="PANTHER" id="PTHR34219:SF3">
    <property type="entry name" value="BLL7967 PROTEIN"/>
    <property type="match status" value="1"/>
</dbReference>
<sequence>MDKVHYQLKKLYPDSHEFYITIPTEENSNFESYTQLTEGTSYNSATTVFDEKTALVKSEIAYQDLSTGEKLNALNFDIHTCSILGVFGKILAFLASLVAGSLPVTGFLIWWGRKNKK</sequence>
<keyword evidence="3" id="KW-1185">Reference proteome</keyword>
<dbReference type="Pfam" id="PF03929">
    <property type="entry name" value="PepSY_TM"/>
    <property type="match status" value="1"/>
</dbReference>
<protein>
    <recommendedName>
        <fullName evidence="4">Sulfite reductase</fullName>
    </recommendedName>
</protein>
<keyword evidence="1" id="KW-0812">Transmembrane</keyword>
<keyword evidence="1" id="KW-0472">Membrane</keyword>
<evidence type="ECO:0000313" key="2">
    <source>
        <dbReference type="EMBL" id="OAB26220.1"/>
    </source>
</evidence>
<organism evidence="2 3">
    <name type="scientific">Flavobacterium fryxellicola</name>
    <dbReference type="NCBI Taxonomy" id="249352"/>
    <lineage>
        <taxon>Bacteria</taxon>
        <taxon>Pseudomonadati</taxon>
        <taxon>Bacteroidota</taxon>
        <taxon>Flavobacteriia</taxon>
        <taxon>Flavobacteriales</taxon>
        <taxon>Flavobacteriaceae</taxon>
        <taxon>Flavobacterium</taxon>
    </lineage>
</organism>